<keyword evidence="1" id="KW-1133">Transmembrane helix</keyword>
<proteinExistence type="predicted"/>
<dbReference type="EMBL" id="DADUEU010000089">
    <property type="protein sequence ID" value="HBB1576398.1"/>
    <property type="molecule type" value="Genomic_DNA"/>
</dbReference>
<reference evidence="3" key="3">
    <citation type="submission" date="2021-03" db="EMBL/GenBank/DDBJ databases">
        <authorList>
            <consortium name="NCBI Pathogen Detection Project"/>
        </authorList>
    </citation>
    <scope>NUCLEOTIDE SEQUENCE</scope>
    <source>
        <strain evidence="3">Escherichia coli</strain>
    </source>
</reference>
<feature type="transmembrane region" description="Helical" evidence="1">
    <location>
        <begin position="6"/>
        <end position="23"/>
    </location>
</feature>
<dbReference type="EMBL" id="WTQQ01000006">
    <property type="protein sequence ID" value="MWR86977.1"/>
    <property type="molecule type" value="Genomic_DNA"/>
</dbReference>
<dbReference type="Proteomes" id="UP000462410">
    <property type="component" value="Unassembled WGS sequence"/>
</dbReference>
<sequence length="108" mass="12751">MADWQIPIIILAGASLVAGFILLKKHKDRDQKVEVLYGYPANSTTWLTIYHYRKSGRWVFEWDDLFAEKRPKSWGDISECMMFEERKSGATREEFNEAWARLSERGYL</sequence>
<protein>
    <submittedName>
        <fullName evidence="3">Uncharacterized protein</fullName>
    </submittedName>
</protein>
<keyword evidence="1" id="KW-0812">Transmembrane</keyword>
<evidence type="ECO:0000313" key="4">
    <source>
        <dbReference type="EMBL" id="MWR86977.1"/>
    </source>
</evidence>
<reference evidence="2" key="4">
    <citation type="submission" date="2024-02" db="EMBL/GenBank/DDBJ databases">
        <authorList>
            <consortium name="Clinical and Environmental Microbiology Branch: Whole genome sequencing antimicrobial resistance pathogens in the healthcare setting"/>
        </authorList>
    </citation>
    <scope>NUCLEOTIDE SEQUENCE</scope>
    <source>
        <strain evidence="2">1924188</strain>
    </source>
</reference>
<organism evidence="3">
    <name type="scientific">Escherichia coli</name>
    <dbReference type="NCBI Taxonomy" id="562"/>
    <lineage>
        <taxon>Bacteria</taxon>
        <taxon>Pseudomonadati</taxon>
        <taxon>Pseudomonadota</taxon>
        <taxon>Gammaproteobacteria</taxon>
        <taxon>Enterobacterales</taxon>
        <taxon>Enterobacteriaceae</taxon>
        <taxon>Escherichia</taxon>
    </lineage>
</organism>
<name>A0A1M0EH10_ECOLX</name>
<dbReference type="Proteomes" id="UP000870292">
    <property type="component" value="Unassembled WGS sequence"/>
</dbReference>
<dbReference type="Proteomes" id="UP001285616">
    <property type="component" value="Unassembled WGS sequence"/>
</dbReference>
<evidence type="ECO:0000313" key="6">
    <source>
        <dbReference type="Proteomes" id="UP000436482"/>
    </source>
</evidence>
<dbReference type="EMBL" id="WTRC01000002">
    <property type="protein sequence ID" value="MWT19412.1"/>
    <property type="molecule type" value="Genomic_DNA"/>
</dbReference>
<evidence type="ECO:0000313" key="3">
    <source>
        <dbReference type="EMBL" id="HBB1576398.1"/>
    </source>
</evidence>
<dbReference type="RefSeq" id="WP_000796282.1">
    <property type="nucleotide sequence ID" value="NZ_AP027818.1"/>
</dbReference>
<dbReference type="AlphaFoldDB" id="A0A1M0EH10"/>
<evidence type="ECO:0000256" key="1">
    <source>
        <dbReference type="SAM" id="Phobius"/>
    </source>
</evidence>
<dbReference type="Proteomes" id="UP000436482">
    <property type="component" value="Unassembled WGS sequence"/>
</dbReference>
<reference evidence="3" key="1">
    <citation type="journal article" date="2018" name="Genome Biol.">
        <title>SKESA: strategic k-mer extension for scrupulous assemblies.</title>
        <authorList>
            <person name="Souvorov A."/>
            <person name="Agarwala R."/>
            <person name="Lipman D.J."/>
        </authorList>
    </citation>
    <scope>NUCLEOTIDE SEQUENCE</scope>
    <source>
        <strain evidence="3">Escherichia coli</strain>
    </source>
</reference>
<evidence type="ECO:0000313" key="2">
    <source>
        <dbReference type="EMBL" id="EMJ5253387.1"/>
    </source>
</evidence>
<accession>A0A1M0EH10</accession>
<gene>
    <name evidence="5" type="ORF">GP965_00380</name>
    <name evidence="4" type="ORF">GP979_01285</name>
    <name evidence="3" type="ORF">J0541_005474</name>
    <name evidence="2" type="ORF">R8O40_001592</name>
</gene>
<keyword evidence="1" id="KW-0472">Membrane</keyword>
<dbReference type="EMBL" id="ABONVU020000004">
    <property type="protein sequence ID" value="EMJ5253387.1"/>
    <property type="molecule type" value="Genomic_DNA"/>
</dbReference>
<comment type="caution">
    <text evidence="3">The sequence shown here is derived from an EMBL/GenBank/DDBJ whole genome shotgun (WGS) entry which is preliminary data.</text>
</comment>
<reference evidence="6 7" key="2">
    <citation type="submission" date="2019-12" db="EMBL/GenBank/DDBJ databases">
        <title>Enteriobacteria Tanzani isolates_8377-8380.</title>
        <authorList>
            <person name="Subbiah M."/>
            <person name="Call D."/>
        </authorList>
    </citation>
    <scope>NUCLEOTIDE SEQUENCE [LARGE SCALE GENOMIC DNA]</scope>
    <source>
        <strain evidence="5 7">8378wH8</strain>
        <strain evidence="4 6">8379wE6</strain>
    </source>
</reference>
<evidence type="ECO:0000313" key="7">
    <source>
        <dbReference type="Proteomes" id="UP000462410"/>
    </source>
</evidence>
<evidence type="ECO:0000313" key="5">
    <source>
        <dbReference type="EMBL" id="MWT19412.1"/>
    </source>
</evidence>